<accession>A0AAE1I3T6</accession>
<organism evidence="1 2">
    <name type="scientific">Frankliniella fusca</name>
    <dbReference type="NCBI Taxonomy" id="407009"/>
    <lineage>
        <taxon>Eukaryota</taxon>
        <taxon>Metazoa</taxon>
        <taxon>Ecdysozoa</taxon>
        <taxon>Arthropoda</taxon>
        <taxon>Hexapoda</taxon>
        <taxon>Insecta</taxon>
        <taxon>Pterygota</taxon>
        <taxon>Neoptera</taxon>
        <taxon>Paraneoptera</taxon>
        <taxon>Thysanoptera</taxon>
        <taxon>Terebrantia</taxon>
        <taxon>Thripoidea</taxon>
        <taxon>Thripidae</taxon>
        <taxon>Frankliniella</taxon>
    </lineage>
</organism>
<dbReference type="AlphaFoldDB" id="A0AAE1I3T6"/>
<evidence type="ECO:0000313" key="1">
    <source>
        <dbReference type="EMBL" id="KAK3932079.1"/>
    </source>
</evidence>
<comment type="caution">
    <text evidence="1">The sequence shown here is derived from an EMBL/GenBank/DDBJ whole genome shotgun (WGS) entry which is preliminary data.</text>
</comment>
<protein>
    <submittedName>
        <fullName evidence="1">Uric acid sigma-54-dependent transcriptional regulator UacR</fullName>
    </submittedName>
</protein>
<dbReference type="EMBL" id="JAHWGI010001434">
    <property type="protein sequence ID" value="KAK3932079.1"/>
    <property type="molecule type" value="Genomic_DNA"/>
</dbReference>
<evidence type="ECO:0000313" key="2">
    <source>
        <dbReference type="Proteomes" id="UP001219518"/>
    </source>
</evidence>
<gene>
    <name evidence="1" type="ORF">KUF71_011407</name>
</gene>
<reference evidence="1" key="2">
    <citation type="journal article" date="2023" name="BMC Genomics">
        <title>Pest status, molecular evolution, and epigenetic factors derived from the genome assembly of Frankliniella fusca, a thysanopteran phytovirus vector.</title>
        <authorList>
            <person name="Catto M.A."/>
            <person name="Labadie P.E."/>
            <person name="Jacobson A.L."/>
            <person name="Kennedy G.G."/>
            <person name="Srinivasan R."/>
            <person name="Hunt B.G."/>
        </authorList>
    </citation>
    <scope>NUCLEOTIDE SEQUENCE</scope>
    <source>
        <strain evidence="1">PL_HMW_Pooled</strain>
    </source>
</reference>
<reference evidence="1" key="1">
    <citation type="submission" date="2021-07" db="EMBL/GenBank/DDBJ databases">
        <authorList>
            <person name="Catto M.A."/>
            <person name="Jacobson A."/>
            <person name="Kennedy G."/>
            <person name="Labadie P."/>
            <person name="Hunt B.G."/>
            <person name="Srinivasan R."/>
        </authorList>
    </citation>
    <scope>NUCLEOTIDE SEQUENCE</scope>
    <source>
        <strain evidence="1">PL_HMW_Pooled</strain>
        <tissue evidence="1">Head</tissue>
    </source>
</reference>
<name>A0AAE1I3T6_9NEOP</name>
<sequence length="249" mass="27605">MAEWSVVSCGQGLRLWRALYVAMLEEKDKPFKPTAEMKSLASNTVAAILQPLDKRMIGLTFAILDTRIADAEGEDKARLVCLREETLCAFARHGIFGGKGYPVDHISKKFPKLSSLDDLIKNSKVSIGEILNQSDITQDATRVEELATSRKYNTQLERELVAQQMHLELSRMGKISEDLKQPNKGVAKDEQHVAEDKEERVLTQADFEAFCAENQHLLIGDSGAASESCPPTPILTQVMAHTIVSEAHV</sequence>
<dbReference type="Proteomes" id="UP001219518">
    <property type="component" value="Unassembled WGS sequence"/>
</dbReference>
<keyword evidence="2" id="KW-1185">Reference proteome</keyword>
<proteinExistence type="predicted"/>